<evidence type="ECO:0000256" key="2">
    <source>
        <dbReference type="SAM" id="MobiDB-lite"/>
    </source>
</evidence>
<dbReference type="InterPro" id="IPR006311">
    <property type="entry name" value="TAT_signal"/>
</dbReference>
<dbReference type="RefSeq" id="WP_176069417.1">
    <property type="nucleotide sequence ID" value="NZ_JABWMJ010000005.1"/>
</dbReference>
<organism evidence="4 5">
    <name type="scientific">Piscinibacter koreensis</name>
    <dbReference type="NCBI Taxonomy" id="2742824"/>
    <lineage>
        <taxon>Bacteria</taxon>
        <taxon>Pseudomonadati</taxon>
        <taxon>Pseudomonadota</taxon>
        <taxon>Betaproteobacteria</taxon>
        <taxon>Burkholderiales</taxon>
        <taxon>Sphaerotilaceae</taxon>
        <taxon>Piscinibacter</taxon>
    </lineage>
</organism>
<dbReference type="PANTHER" id="PTHR43317:SF1">
    <property type="entry name" value="THERMOSPERMINE SYNTHASE ACAULIS5"/>
    <property type="match status" value="1"/>
</dbReference>
<dbReference type="EMBL" id="JABWMJ010000005">
    <property type="protein sequence ID" value="NUZ06570.1"/>
    <property type="molecule type" value="Genomic_DNA"/>
</dbReference>
<dbReference type="Gene3D" id="3.40.50.150">
    <property type="entry name" value="Vaccinia Virus protein VP39"/>
    <property type="match status" value="1"/>
</dbReference>
<sequence length="292" mass="32392">MFEPNDPLALARRCLLRAGAALALGLPGLASRAAAPAQALHPGWAGARIVEERQTQFGRLAVLEQGRVRYLVFDPANRYVYQSIVDLDRPNELAGRYSRLMMLGMVYAEPYARQVHIGVGGGTMAGYVIRTFPSAVVHAIDIDRDVLELGARWFGLAPNPRLHVHQADGRQWLETSRDSFDVIMLDAYDDESIPAALKGADFFRIVAARLARTGVVMQNVYTGQVDRGQLIAAMGGSFDHIDVYRIGQSDVFAAYRGKRKDPEALRRRARQLDASLRPPHPLEQSLEFRARG</sequence>
<dbReference type="AlphaFoldDB" id="A0A7Y6NNT0"/>
<dbReference type="InterPro" id="IPR029063">
    <property type="entry name" value="SAM-dependent_MTases_sf"/>
</dbReference>
<keyword evidence="1" id="KW-0620">Polyamine biosynthesis</keyword>
<evidence type="ECO:0000259" key="3">
    <source>
        <dbReference type="Pfam" id="PF13649"/>
    </source>
</evidence>
<accession>A0A7Y6NNT0</accession>
<evidence type="ECO:0000313" key="4">
    <source>
        <dbReference type="EMBL" id="NUZ06570.1"/>
    </source>
</evidence>
<proteinExistence type="predicted"/>
<name>A0A7Y6NNT0_9BURK</name>
<dbReference type="Proteomes" id="UP000529637">
    <property type="component" value="Unassembled WGS sequence"/>
</dbReference>
<feature type="domain" description="Methyltransferase" evidence="3">
    <location>
        <begin position="116"/>
        <end position="197"/>
    </location>
</feature>
<evidence type="ECO:0000256" key="1">
    <source>
        <dbReference type="ARBA" id="ARBA00023115"/>
    </source>
</evidence>
<gene>
    <name evidence="4" type="ORF">HQN59_12440</name>
</gene>
<dbReference type="PANTHER" id="PTHR43317">
    <property type="entry name" value="THERMOSPERMINE SYNTHASE ACAULIS5"/>
    <property type="match status" value="1"/>
</dbReference>
<dbReference type="NCBIfam" id="NF037959">
    <property type="entry name" value="MFS_SpdSyn"/>
    <property type="match status" value="1"/>
</dbReference>
<feature type="region of interest" description="Disordered" evidence="2">
    <location>
        <begin position="270"/>
        <end position="292"/>
    </location>
</feature>
<reference evidence="4 5" key="1">
    <citation type="submission" date="2020-06" db="EMBL/GenBank/DDBJ databases">
        <title>Schlegella sp. ID0723 isolated from air conditioner.</title>
        <authorList>
            <person name="Kim D.Y."/>
            <person name="Kim D.-U."/>
        </authorList>
    </citation>
    <scope>NUCLEOTIDE SEQUENCE [LARGE SCALE GENOMIC DNA]</scope>
    <source>
        <strain evidence="4 5">ID0723</strain>
    </source>
</reference>
<dbReference type="CDD" id="cd02440">
    <property type="entry name" value="AdoMet_MTases"/>
    <property type="match status" value="1"/>
</dbReference>
<dbReference type="SUPFAM" id="SSF53335">
    <property type="entry name" value="S-adenosyl-L-methionine-dependent methyltransferases"/>
    <property type="match status" value="1"/>
</dbReference>
<comment type="caution">
    <text evidence="4">The sequence shown here is derived from an EMBL/GenBank/DDBJ whole genome shotgun (WGS) entry which is preliminary data.</text>
</comment>
<keyword evidence="5" id="KW-1185">Reference proteome</keyword>
<dbReference type="Pfam" id="PF13649">
    <property type="entry name" value="Methyltransf_25"/>
    <property type="match status" value="1"/>
</dbReference>
<dbReference type="InterPro" id="IPR041698">
    <property type="entry name" value="Methyltransf_25"/>
</dbReference>
<dbReference type="GO" id="GO:0006596">
    <property type="term" value="P:polyamine biosynthetic process"/>
    <property type="evidence" value="ECO:0007669"/>
    <property type="project" value="UniProtKB-KW"/>
</dbReference>
<evidence type="ECO:0000313" key="5">
    <source>
        <dbReference type="Proteomes" id="UP000529637"/>
    </source>
</evidence>
<dbReference type="PROSITE" id="PS51318">
    <property type="entry name" value="TAT"/>
    <property type="match status" value="1"/>
</dbReference>
<protein>
    <submittedName>
        <fullName evidence="4">Fused MFS/spermidine synthase</fullName>
    </submittedName>
</protein>